<dbReference type="SUPFAM" id="SSF46894">
    <property type="entry name" value="C-terminal effector domain of the bipartite response regulators"/>
    <property type="match status" value="1"/>
</dbReference>
<dbReference type="Gene3D" id="3.40.50.300">
    <property type="entry name" value="P-loop containing nucleotide triphosphate hydrolases"/>
    <property type="match status" value="1"/>
</dbReference>
<dbReference type="GO" id="GO:0003677">
    <property type="term" value="F:DNA binding"/>
    <property type="evidence" value="ECO:0007669"/>
    <property type="project" value="InterPro"/>
</dbReference>
<dbReference type="Pfam" id="PF00196">
    <property type="entry name" value="GerE"/>
    <property type="match status" value="1"/>
</dbReference>
<dbReference type="InterPro" id="IPR016032">
    <property type="entry name" value="Sig_transdc_resp-reg_C-effctor"/>
</dbReference>
<dbReference type="CDD" id="cd06170">
    <property type="entry name" value="LuxR_C_like"/>
    <property type="match status" value="1"/>
</dbReference>
<keyword evidence="2" id="KW-0067">ATP-binding</keyword>
<dbReference type="PRINTS" id="PR00038">
    <property type="entry name" value="HTHLUXR"/>
</dbReference>
<dbReference type="InterPro" id="IPR000792">
    <property type="entry name" value="Tscrpt_reg_LuxR_C"/>
</dbReference>
<dbReference type="Proteomes" id="UP000432015">
    <property type="component" value="Unassembled WGS sequence"/>
</dbReference>
<feature type="domain" description="HTH luxR-type" evidence="4">
    <location>
        <begin position="907"/>
        <end position="972"/>
    </location>
</feature>
<evidence type="ECO:0000256" key="3">
    <source>
        <dbReference type="SAM" id="MobiDB-lite"/>
    </source>
</evidence>
<evidence type="ECO:0000256" key="1">
    <source>
        <dbReference type="ARBA" id="ARBA00022741"/>
    </source>
</evidence>
<dbReference type="SMART" id="SM00421">
    <property type="entry name" value="HTH_LUXR"/>
    <property type="match status" value="1"/>
</dbReference>
<feature type="compositionally biased region" description="Low complexity" evidence="3">
    <location>
        <begin position="111"/>
        <end position="121"/>
    </location>
</feature>
<proteinExistence type="predicted"/>
<dbReference type="InterPro" id="IPR011990">
    <property type="entry name" value="TPR-like_helical_dom_sf"/>
</dbReference>
<dbReference type="PROSITE" id="PS00622">
    <property type="entry name" value="HTH_LUXR_1"/>
    <property type="match status" value="1"/>
</dbReference>
<dbReference type="GO" id="GO:0005737">
    <property type="term" value="C:cytoplasm"/>
    <property type="evidence" value="ECO:0007669"/>
    <property type="project" value="TreeGrafter"/>
</dbReference>
<dbReference type="SUPFAM" id="SSF52540">
    <property type="entry name" value="P-loop containing nucleoside triphosphate hydrolases"/>
    <property type="match status" value="1"/>
</dbReference>
<evidence type="ECO:0000313" key="5">
    <source>
        <dbReference type="EMBL" id="MUN35045.1"/>
    </source>
</evidence>
<dbReference type="PANTHER" id="PTHR16305:SF35">
    <property type="entry name" value="TRANSCRIPTIONAL ACTIVATOR DOMAIN"/>
    <property type="match status" value="1"/>
</dbReference>
<keyword evidence="1" id="KW-0547">Nucleotide-binding</keyword>
<dbReference type="Gene3D" id="1.25.40.10">
    <property type="entry name" value="Tetratricopeptide repeat domain"/>
    <property type="match status" value="1"/>
</dbReference>
<accession>A0A7K1KSN3</accession>
<dbReference type="InterPro" id="IPR036388">
    <property type="entry name" value="WH-like_DNA-bd_sf"/>
</dbReference>
<name>A0A7K1KSN3_9ACTN</name>
<dbReference type="Pfam" id="PF13191">
    <property type="entry name" value="AAA_16"/>
    <property type="match status" value="1"/>
</dbReference>
<dbReference type="InterPro" id="IPR027417">
    <property type="entry name" value="P-loop_NTPase"/>
</dbReference>
<dbReference type="PROSITE" id="PS50043">
    <property type="entry name" value="HTH_LUXR_2"/>
    <property type="match status" value="1"/>
</dbReference>
<protein>
    <submittedName>
        <fullName evidence="5">AAA family ATPase</fullName>
    </submittedName>
</protein>
<evidence type="ECO:0000256" key="2">
    <source>
        <dbReference type="ARBA" id="ARBA00022840"/>
    </source>
</evidence>
<dbReference type="SUPFAM" id="SSF48452">
    <property type="entry name" value="TPR-like"/>
    <property type="match status" value="1"/>
</dbReference>
<dbReference type="AlphaFoldDB" id="A0A7K1KSN3"/>
<organism evidence="5 6">
    <name type="scientific">Actinomadura litoris</name>
    <dbReference type="NCBI Taxonomy" id="2678616"/>
    <lineage>
        <taxon>Bacteria</taxon>
        <taxon>Bacillati</taxon>
        <taxon>Actinomycetota</taxon>
        <taxon>Actinomycetes</taxon>
        <taxon>Streptosporangiales</taxon>
        <taxon>Thermomonosporaceae</taxon>
        <taxon>Actinomadura</taxon>
    </lineage>
</organism>
<dbReference type="GO" id="GO:0004016">
    <property type="term" value="F:adenylate cyclase activity"/>
    <property type="evidence" value="ECO:0007669"/>
    <property type="project" value="TreeGrafter"/>
</dbReference>
<dbReference type="GO" id="GO:0006355">
    <property type="term" value="P:regulation of DNA-templated transcription"/>
    <property type="evidence" value="ECO:0007669"/>
    <property type="project" value="InterPro"/>
</dbReference>
<feature type="region of interest" description="Disordered" evidence="3">
    <location>
        <begin position="104"/>
        <end position="154"/>
    </location>
</feature>
<dbReference type="PANTHER" id="PTHR16305">
    <property type="entry name" value="TESTICULAR SOLUBLE ADENYLYL CYCLASE"/>
    <property type="match status" value="1"/>
</dbReference>
<dbReference type="EMBL" id="WOFH01000001">
    <property type="protein sequence ID" value="MUN35045.1"/>
    <property type="molecule type" value="Genomic_DNA"/>
</dbReference>
<dbReference type="GO" id="GO:0005524">
    <property type="term" value="F:ATP binding"/>
    <property type="evidence" value="ECO:0007669"/>
    <property type="project" value="UniProtKB-KW"/>
</dbReference>
<sequence length="981" mass="103363">MDVRAAQPAVRKGTPPSLVGRSALLTSVEARLAADGSAVLTGPSGIGKTALLEAVGAAAAARGELVLRVAGTETERWVPCSGLAELLDQLPGTLTAQLPRERLTGLPEPHSAAPGDLAAAGEEGGGAASGEASGAASGDEHDDAGPIGRSSTDRSPMDHLACRLTFRGLLARCAEERPVLLLIDDAQWLDTESVNAIRYTVRRLGARGVRAVVAGRWPDGFAPGEAAGATWSPAPDALHLPVPPLEPDELAELFDSYGLPVRVVNTLHSDSGGNPFLALALGGAFTDRIPRHWRPAPLPQRVQAVIVERLARLSAEARETLLMAALAIRPTTDLLRRAGRAEAAREIREAAVLGLLITEGGGIRFTPPAVGTVLAESAEAAHLARVHRALAAVVPDAAGRARHRALADPGPNAELAHSLVTAAEQAVRQGSHRMAAELYRLAADRSPAEPAAERLEWLVAAAETGANGGLPDLVHRSAEAVLAADATRAQRVRVRLAILDLSGQGLAEMGEVFAAALVDAEGDPSLLGPLRLRMALGALLNGASERAEQEADLALAHARETGDTALEAKVLAVRANISLIEGRGDYASDLRRARRLPELPLDGQMHTTPRYIAAYCAVVEDRLAEARDELLRMLALVERGSGEEVVHVLRNLSEVAVRTGRCREALDFADRAMRITEEAALSPGPAWYHGALAELAGGSVRRAIALAERGLRASEQENDVIFQSRLLHVLGLARMRGGDIRAGVETLWRIDALGEGRGVPSPLVLRWHGDLAQGLAQLGDVELAEGVITATRAAVGDRARGIGVTGRLDRAEAAVLAARGEHDAAVAQLLKAAALFERLGQPLEVGHCLLEQARIERRRRRAGPARHAASDALEIFLRCGARPWAEQARHRLARLDMGLRDGSAPLGATARASLTEGEQRIALLVGQGATNQQVANRLFLSVKTVEASLTRIYRKLGIRSRAQLGSFLGGGLDGPGASLPG</sequence>
<keyword evidence="6" id="KW-1185">Reference proteome</keyword>
<dbReference type="InterPro" id="IPR041664">
    <property type="entry name" value="AAA_16"/>
</dbReference>
<evidence type="ECO:0000313" key="6">
    <source>
        <dbReference type="Proteomes" id="UP000432015"/>
    </source>
</evidence>
<evidence type="ECO:0000259" key="4">
    <source>
        <dbReference type="PROSITE" id="PS50043"/>
    </source>
</evidence>
<gene>
    <name evidence="5" type="ORF">GNZ18_00280</name>
</gene>
<dbReference type="Gene3D" id="1.10.10.10">
    <property type="entry name" value="Winged helix-like DNA-binding domain superfamily/Winged helix DNA-binding domain"/>
    <property type="match status" value="1"/>
</dbReference>
<comment type="caution">
    <text evidence="5">The sequence shown here is derived from an EMBL/GenBank/DDBJ whole genome shotgun (WGS) entry which is preliminary data.</text>
</comment>
<reference evidence="5 6" key="1">
    <citation type="submission" date="2019-11" db="EMBL/GenBank/DDBJ databases">
        <authorList>
            <person name="Cao P."/>
        </authorList>
    </citation>
    <scope>NUCLEOTIDE SEQUENCE [LARGE SCALE GENOMIC DNA]</scope>
    <source>
        <strain evidence="5 6">NEAU-AAG5</strain>
    </source>
</reference>